<dbReference type="RefSeq" id="WP_310549307.1">
    <property type="nucleotide sequence ID" value="NZ_JAVKGR010000022.1"/>
</dbReference>
<comment type="caution">
    <text evidence="3">The sequence shown here is derived from an EMBL/GenBank/DDBJ whole genome shotgun (WGS) entry which is preliminary data.</text>
</comment>
<feature type="region of interest" description="Disordered" evidence="1">
    <location>
        <begin position="1"/>
        <end position="26"/>
    </location>
</feature>
<dbReference type="PROSITE" id="PS51704">
    <property type="entry name" value="GP_PDE"/>
    <property type="match status" value="1"/>
</dbReference>
<proteinExistence type="predicted"/>
<dbReference type="PANTHER" id="PTHR46211">
    <property type="entry name" value="GLYCEROPHOSPHORYL DIESTER PHOSPHODIESTERASE"/>
    <property type="match status" value="1"/>
</dbReference>
<dbReference type="SUPFAM" id="SSF51695">
    <property type="entry name" value="PLC-like phosphodiesterases"/>
    <property type="match status" value="1"/>
</dbReference>
<dbReference type="Gene3D" id="3.20.20.190">
    <property type="entry name" value="Phosphatidylinositol (PI) phosphodiesterase"/>
    <property type="match status" value="1"/>
</dbReference>
<evidence type="ECO:0000256" key="1">
    <source>
        <dbReference type="SAM" id="MobiDB-lite"/>
    </source>
</evidence>
<protein>
    <submittedName>
        <fullName evidence="3">Glycerophosphodiester phosphodiesterase family protein</fullName>
    </submittedName>
</protein>
<dbReference type="EMBL" id="JAVKGR010000022">
    <property type="protein sequence ID" value="MDR8020325.1"/>
    <property type="molecule type" value="Genomic_DNA"/>
</dbReference>
<dbReference type="InterPro" id="IPR030395">
    <property type="entry name" value="GP_PDE_dom"/>
</dbReference>
<sequence>MTVHQIAPRRTDLHQQGDPAPRRPRPTRVFAHRGASAEFPEHTRAAYLRAIESGADGLEIDVHLTADGQLVCFHDFTVERTSDGTGPVAEKTLAQMRALDVCSWKTPQLAKTPRFWRSRKLADTYGAPDEQVMTLPEVLKLLADAGRPMGLAIELKHPSPYGSRLEDEVLKVLLEAGWDPETSTVPGAPRPGGGVHLIDVSFMSFHPGALIHLAEMVPAERLCSLFDLVNDRSIARQMAKMQFSFGMRPFVAAVLRGTAKDAEALVWNHRAGIAGPGLKYVRQRPAEVKAWIARGSVLRVWTVDKPKDVDLLLGLGVAEITTNRPAQVREQVSAVRGE</sequence>
<evidence type="ECO:0000259" key="2">
    <source>
        <dbReference type="PROSITE" id="PS51704"/>
    </source>
</evidence>
<keyword evidence="4" id="KW-1185">Reference proteome</keyword>
<gene>
    <name evidence="3" type="ORF">RIL96_12210</name>
</gene>
<dbReference type="PANTHER" id="PTHR46211:SF1">
    <property type="entry name" value="GLYCEROPHOSPHODIESTER PHOSPHODIESTERASE, CYTOPLASMIC"/>
    <property type="match status" value="1"/>
</dbReference>
<dbReference type="Proteomes" id="UP001251870">
    <property type="component" value="Unassembled WGS sequence"/>
</dbReference>
<evidence type="ECO:0000313" key="3">
    <source>
        <dbReference type="EMBL" id="MDR8020325.1"/>
    </source>
</evidence>
<dbReference type="InterPro" id="IPR017946">
    <property type="entry name" value="PLC-like_Pdiesterase_TIM-brl"/>
</dbReference>
<reference evidence="3 4" key="1">
    <citation type="submission" date="2023-09" db="EMBL/GenBank/DDBJ databases">
        <title>Description of three actinobacteria isolated from air of manufacturing shop in a pharmaceutical factory.</title>
        <authorList>
            <person name="Zhang D.-F."/>
        </authorList>
    </citation>
    <scope>NUCLEOTIDE SEQUENCE [LARGE SCALE GENOMIC DNA]</scope>
    <source>
        <strain evidence="3 4">LY-0111</strain>
    </source>
</reference>
<organism evidence="3 4">
    <name type="scientific">Nesterenkonia aerolata</name>
    <dbReference type="NCBI Taxonomy" id="3074079"/>
    <lineage>
        <taxon>Bacteria</taxon>
        <taxon>Bacillati</taxon>
        <taxon>Actinomycetota</taxon>
        <taxon>Actinomycetes</taxon>
        <taxon>Micrococcales</taxon>
        <taxon>Micrococcaceae</taxon>
        <taxon>Nesterenkonia</taxon>
    </lineage>
</organism>
<feature type="domain" description="GP-PDE" evidence="2">
    <location>
        <begin position="27"/>
        <end position="332"/>
    </location>
</feature>
<accession>A0ABU2DVE6</accession>
<dbReference type="Pfam" id="PF03009">
    <property type="entry name" value="GDPD"/>
    <property type="match status" value="1"/>
</dbReference>
<evidence type="ECO:0000313" key="4">
    <source>
        <dbReference type="Proteomes" id="UP001251870"/>
    </source>
</evidence>
<name>A0ABU2DVE6_9MICC</name>